<dbReference type="STRING" id="764103.G7E5W1"/>
<dbReference type="OMA" id="DCAFTIS"/>
<feature type="signal peptide" evidence="2">
    <location>
        <begin position="1"/>
        <end position="19"/>
    </location>
</feature>
<evidence type="ECO:0000313" key="3">
    <source>
        <dbReference type="EMBL" id="GAA98221.1"/>
    </source>
</evidence>
<dbReference type="Proteomes" id="UP000009131">
    <property type="component" value="Unassembled WGS sequence"/>
</dbReference>
<keyword evidence="1" id="KW-1133">Transmembrane helix</keyword>
<dbReference type="OrthoDB" id="2596908at2759"/>
<evidence type="ECO:0000313" key="4">
    <source>
        <dbReference type="Proteomes" id="UP000009131"/>
    </source>
</evidence>
<feature type="chain" id="PRO_5009955759" evidence="2">
    <location>
        <begin position="20"/>
        <end position="379"/>
    </location>
</feature>
<dbReference type="HOGENOM" id="CLU_729746_0_0_1"/>
<dbReference type="eggNOG" id="ENOG502SEFR">
    <property type="taxonomic scope" value="Eukaryota"/>
</dbReference>
<protein>
    <submittedName>
        <fullName evidence="3">Uncharacterized protein</fullName>
    </submittedName>
</protein>
<evidence type="ECO:0000256" key="2">
    <source>
        <dbReference type="SAM" id="SignalP"/>
    </source>
</evidence>
<dbReference type="EMBL" id="BABT02000150">
    <property type="protein sequence ID" value="GAA98221.1"/>
    <property type="molecule type" value="Genomic_DNA"/>
</dbReference>
<sequence length="379" mass="39796">MPKLCTIGTVLALARTIAAKGNACQISMTSAQAATYSQFLQQGFEKATQQGEDVFTASSAQPGMLAAWRVAYTDLPNQRYGAELGIYQVGDVAAANALQADSAANVTSQTKGPRTFGVQLQFDGQTATSAPNSMKLYTQKQLARAPADQNATVDIANPQFITTLPNNGMPLALVGLYHFNEQMTAPQAAEVSSGNFSSLAPSSINLYSASTTGARAKTSRVLRQQLNDVTLVDTTSATDATTLVATNATDTRLRRRQTSSAPLQIFQDSDCAFTISDRATNVAVDAATATVQSITPTATQSSSSAASLSPISATAAAANAAPSASTFQLPGQKIAVVPIGLGVFLSVTLIFGAIIGFVTWERKKHQKAFVERKRLSEKP</sequence>
<dbReference type="InParanoid" id="G7E5W1"/>
<proteinExistence type="predicted"/>
<evidence type="ECO:0000256" key="1">
    <source>
        <dbReference type="SAM" id="Phobius"/>
    </source>
</evidence>
<keyword evidence="2" id="KW-0732">Signal</keyword>
<gene>
    <name evidence="3" type="primary">Mo04904</name>
    <name evidence="3" type="ORF">E5Q_04904</name>
</gene>
<comment type="caution">
    <text evidence="3">The sequence shown here is derived from an EMBL/GenBank/DDBJ whole genome shotgun (WGS) entry which is preliminary data.</text>
</comment>
<dbReference type="AlphaFoldDB" id="G7E5W1"/>
<keyword evidence="1" id="KW-0812">Transmembrane</keyword>
<feature type="transmembrane region" description="Helical" evidence="1">
    <location>
        <begin position="335"/>
        <end position="360"/>
    </location>
</feature>
<name>G7E5W1_MIXOS</name>
<organism evidence="3 4">
    <name type="scientific">Mixia osmundae (strain CBS 9802 / IAM 14324 / JCM 22182 / KY 12970)</name>
    <dbReference type="NCBI Taxonomy" id="764103"/>
    <lineage>
        <taxon>Eukaryota</taxon>
        <taxon>Fungi</taxon>
        <taxon>Dikarya</taxon>
        <taxon>Basidiomycota</taxon>
        <taxon>Pucciniomycotina</taxon>
        <taxon>Mixiomycetes</taxon>
        <taxon>Mixiales</taxon>
        <taxon>Mixiaceae</taxon>
        <taxon>Mixia</taxon>
    </lineage>
</organism>
<reference evidence="3 4" key="1">
    <citation type="journal article" date="2011" name="J. Gen. Appl. Microbiol.">
        <title>Draft genome sequencing of the enigmatic basidiomycete Mixia osmundae.</title>
        <authorList>
            <person name="Nishida H."/>
            <person name="Nagatsuka Y."/>
            <person name="Sugiyama J."/>
        </authorList>
    </citation>
    <scope>NUCLEOTIDE SEQUENCE [LARGE SCALE GENOMIC DNA]</scope>
    <source>
        <strain evidence="4">CBS 9802 / IAM 14324 / JCM 22182 / KY 12970</strain>
    </source>
</reference>
<accession>G7E5W1</accession>
<reference evidence="3 4" key="2">
    <citation type="journal article" date="2012" name="Open Biol.">
        <title>Characteristics of nucleosomes and linker DNA regions on the genome of the basidiomycete Mixia osmundae revealed by mono- and dinucleosome mapping.</title>
        <authorList>
            <person name="Nishida H."/>
            <person name="Kondo S."/>
            <person name="Matsumoto T."/>
            <person name="Suzuki Y."/>
            <person name="Yoshikawa H."/>
            <person name="Taylor T.D."/>
            <person name="Sugiyama J."/>
        </authorList>
    </citation>
    <scope>NUCLEOTIDE SEQUENCE [LARGE SCALE GENOMIC DNA]</scope>
    <source>
        <strain evidence="4">CBS 9802 / IAM 14324 / JCM 22182 / KY 12970</strain>
    </source>
</reference>
<dbReference type="RefSeq" id="XP_014569257.1">
    <property type="nucleotide sequence ID" value="XM_014713771.1"/>
</dbReference>
<keyword evidence="4" id="KW-1185">Reference proteome</keyword>
<keyword evidence="1" id="KW-0472">Membrane</keyword>